<name>A0A4P9WDV1_9FUNG</name>
<proteinExistence type="predicted"/>
<organism evidence="2 3">
    <name type="scientific">Blyttiomyces helicus</name>
    <dbReference type="NCBI Taxonomy" id="388810"/>
    <lineage>
        <taxon>Eukaryota</taxon>
        <taxon>Fungi</taxon>
        <taxon>Fungi incertae sedis</taxon>
        <taxon>Chytridiomycota</taxon>
        <taxon>Chytridiomycota incertae sedis</taxon>
        <taxon>Chytridiomycetes</taxon>
        <taxon>Chytridiomycetes incertae sedis</taxon>
        <taxon>Blyttiomyces</taxon>
    </lineage>
</organism>
<dbReference type="OrthoDB" id="2148946at2759"/>
<feature type="compositionally biased region" description="Polar residues" evidence="1">
    <location>
        <begin position="1"/>
        <end position="10"/>
    </location>
</feature>
<dbReference type="PANTHER" id="PTHR43628:SF1">
    <property type="entry name" value="CHITIN SYNTHASE REGULATORY FACTOR 2-RELATED"/>
    <property type="match status" value="1"/>
</dbReference>
<dbReference type="InterPro" id="IPR006597">
    <property type="entry name" value="Sel1-like"/>
</dbReference>
<dbReference type="GO" id="GO:0010972">
    <property type="term" value="P:negative regulation of G2/M transition of mitotic cell cycle"/>
    <property type="evidence" value="ECO:0007669"/>
    <property type="project" value="TreeGrafter"/>
</dbReference>
<dbReference type="AlphaFoldDB" id="A0A4P9WDV1"/>
<dbReference type="Pfam" id="PF08238">
    <property type="entry name" value="Sel1"/>
    <property type="match status" value="3"/>
</dbReference>
<feature type="region of interest" description="Disordered" evidence="1">
    <location>
        <begin position="1"/>
        <end position="28"/>
    </location>
</feature>
<evidence type="ECO:0000313" key="2">
    <source>
        <dbReference type="EMBL" id="RKO89925.1"/>
    </source>
</evidence>
<dbReference type="InterPro" id="IPR011990">
    <property type="entry name" value="TPR-like_helical_dom_sf"/>
</dbReference>
<keyword evidence="3" id="KW-1185">Reference proteome</keyword>
<accession>A0A4P9WDV1</accession>
<evidence type="ECO:0000313" key="3">
    <source>
        <dbReference type="Proteomes" id="UP000269721"/>
    </source>
</evidence>
<dbReference type="Gene3D" id="1.25.40.10">
    <property type="entry name" value="Tetratricopeptide repeat domain"/>
    <property type="match status" value="1"/>
</dbReference>
<feature type="compositionally biased region" description="Low complexity" evidence="1">
    <location>
        <begin position="19"/>
        <end position="28"/>
    </location>
</feature>
<reference evidence="3" key="1">
    <citation type="journal article" date="2018" name="Nat. Microbiol.">
        <title>Leveraging single-cell genomics to expand the fungal tree of life.</title>
        <authorList>
            <person name="Ahrendt S.R."/>
            <person name="Quandt C.A."/>
            <person name="Ciobanu D."/>
            <person name="Clum A."/>
            <person name="Salamov A."/>
            <person name="Andreopoulos B."/>
            <person name="Cheng J.F."/>
            <person name="Woyke T."/>
            <person name="Pelin A."/>
            <person name="Henrissat B."/>
            <person name="Reynolds N.K."/>
            <person name="Benny G.L."/>
            <person name="Smith M.E."/>
            <person name="James T.Y."/>
            <person name="Grigoriev I.V."/>
        </authorList>
    </citation>
    <scope>NUCLEOTIDE SEQUENCE [LARGE SCALE GENOMIC DNA]</scope>
</reference>
<dbReference type="PANTHER" id="PTHR43628">
    <property type="entry name" value="ACTIVATOR OF C KINASE PROTEIN 1-RELATED"/>
    <property type="match status" value="1"/>
</dbReference>
<dbReference type="GO" id="GO:0032153">
    <property type="term" value="C:cell division site"/>
    <property type="evidence" value="ECO:0007669"/>
    <property type="project" value="TreeGrafter"/>
</dbReference>
<protein>
    <recommendedName>
        <fullName evidence="4">HCP-like protein</fullName>
    </recommendedName>
</protein>
<gene>
    <name evidence="2" type="ORF">BDK51DRAFT_21043</name>
</gene>
<dbReference type="SUPFAM" id="SSF81901">
    <property type="entry name" value="HCP-like"/>
    <property type="match status" value="1"/>
</dbReference>
<evidence type="ECO:0008006" key="4">
    <source>
        <dbReference type="Google" id="ProtNLM"/>
    </source>
</evidence>
<sequence length="231" mass="25060">MFFKPRSTSLAAPPRPETSLPRPLAAPLTLSSAPPLPAEGIDPNDPLAVAIFYHEKEVLDVATYYFSVAAARGHPVGLFMYAMSLRHGWGTPKNETEAFRLLQKAAESAVTDLNSGGGAAQIGSTSDSGRLGAGTLKAIATTELTLAIYELATSFKHGWGVPKSKTTATYYLNIAALLGDVDSQEELGECYLRGDGVKRDKRMAAKWFREAERQGARLVQSSWIWKPKYDP</sequence>
<evidence type="ECO:0000256" key="1">
    <source>
        <dbReference type="SAM" id="MobiDB-lite"/>
    </source>
</evidence>
<dbReference type="InterPro" id="IPR052945">
    <property type="entry name" value="Mitotic_Regulator"/>
</dbReference>
<dbReference type="SMART" id="SM00671">
    <property type="entry name" value="SEL1"/>
    <property type="match status" value="3"/>
</dbReference>
<dbReference type="Proteomes" id="UP000269721">
    <property type="component" value="Unassembled WGS sequence"/>
</dbReference>
<dbReference type="EMBL" id="KZ995815">
    <property type="protein sequence ID" value="RKO89925.1"/>
    <property type="molecule type" value="Genomic_DNA"/>
</dbReference>